<dbReference type="PATRIC" id="fig|1001994.6.peg.1386"/>
<dbReference type="InterPro" id="IPR004519">
    <property type="entry name" value="RNAP_E/RPC8"/>
</dbReference>
<evidence type="ECO:0000259" key="5">
    <source>
        <dbReference type="PROSITE" id="PS50126"/>
    </source>
</evidence>
<comment type="caution">
    <text evidence="6">The sequence shown here is derived from an EMBL/GenBank/DDBJ whole genome shotgun (WGS) entry which is preliminary data.</text>
</comment>
<comment type="domain">
    <text evidence="4">Forms 2 domains with an elongated structure; Rpo4 packs into the hinge region between the 2 domains.</text>
</comment>
<evidence type="ECO:0000313" key="7">
    <source>
        <dbReference type="Proteomes" id="UP000004440"/>
    </source>
</evidence>
<dbReference type="Proteomes" id="UP000004440">
    <property type="component" value="Unassembled WGS sequence"/>
</dbReference>
<dbReference type="GO" id="GO:0003677">
    <property type="term" value="F:DNA binding"/>
    <property type="evidence" value="ECO:0007669"/>
    <property type="project" value="InterPro"/>
</dbReference>
<keyword evidence="4" id="KW-0963">Cytoplasm</keyword>
<dbReference type="SUPFAM" id="SSF88798">
    <property type="entry name" value="N-terminal, heterodimerisation domain of RBP7 (RpoE)"/>
    <property type="match status" value="1"/>
</dbReference>
<comment type="function">
    <text evidence="4">DNA-dependent RNA polymerase (RNAP) catalyzes the transcription of DNA into RNA using the four ribonucleoside triphosphates as substrates.</text>
</comment>
<keyword evidence="2 4" id="KW-0240">DNA-directed RNA polymerase</keyword>
<reference evidence="6 7" key="1">
    <citation type="journal article" date="2011" name="J. Bacteriol.">
        <title>Genome Sequence of an Ammonia-Oxidizing Soil Archaeon, "Candidatus Nitrosoarchaeum koreensis" MY1.</title>
        <authorList>
            <person name="Kim B.K."/>
            <person name="Jung M.Y."/>
            <person name="Yu D.S."/>
            <person name="Park S.J."/>
            <person name="Oh T.K."/>
            <person name="Rhee S.K."/>
            <person name="Kim J.F."/>
        </authorList>
    </citation>
    <scope>NUCLEOTIDE SEQUENCE [LARGE SCALE GENOMIC DNA]</scope>
    <source>
        <strain evidence="6 7">MY1</strain>
    </source>
</reference>
<gene>
    <name evidence="4" type="primary">rpo7</name>
    <name evidence="4" type="synonym">rpoE</name>
    <name evidence="6" type="ORF">MY1_1401</name>
</gene>
<keyword evidence="4" id="KW-0808">Transferase</keyword>
<dbReference type="InterPro" id="IPR012340">
    <property type="entry name" value="NA-bd_OB-fold"/>
</dbReference>
<protein>
    <recommendedName>
        <fullName evidence="4">DNA-directed RNA polymerase subunit Rpo7</fullName>
        <ecNumber evidence="4">2.7.7.6</ecNumber>
    </recommendedName>
    <alternativeName>
        <fullName evidence="4">DNA-directed RNA polymerase subunit E</fullName>
    </alternativeName>
</protein>
<comment type="subcellular location">
    <subcellularLocation>
        <location evidence="4">Cytoplasm</location>
    </subcellularLocation>
</comment>
<dbReference type="InterPro" id="IPR036898">
    <property type="entry name" value="RNA_pol_Rpb7-like_N_sf"/>
</dbReference>
<dbReference type="NCBIfam" id="TIGR00448">
    <property type="entry name" value="rpoE"/>
    <property type="match status" value="1"/>
</dbReference>
<dbReference type="InterPro" id="IPR045113">
    <property type="entry name" value="Rpb7-like"/>
</dbReference>
<feature type="domain" description="S1 motif" evidence="5">
    <location>
        <begin position="117"/>
        <end position="200"/>
    </location>
</feature>
<dbReference type="Gene3D" id="2.40.50.140">
    <property type="entry name" value="Nucleic acid-binding proteins"/>
    <property type="match status" value="1"/>
</dbReference>
<evidence type="ECO:0000256" key="3">
    <source>
        <dbReference type="ARBA" id="ARBA00023163"/>
    </source>
</evidence>
<dbReference type="PANTHER" id="PTHR12709:SF4">
    <property type="entry name" value="DNA-DIRECTED RNA POLYMERASE II SUBUNIT RPB7"/>
    <property type="match status" value="1"/>
</dbReference>
<dbReference type="NCBIfam" id="NF006333">
    <property type="entry name" value="PRK08563.1"/>
    <property type="match status" value="1"/>
</dbReference>
<dbReference type="AlphaFoldDB" id="F9CYJ5"/>
<dbReference type="SUPFAM" id="SSF50249">
    <property type="entry name" value="Nucleic acid-binding proteins"/>
    <property type="match status" value="1"/>
</dbReference>
<dbReference type="CDD" id="cd04460">
    <property type="entry name" value="S1_RpoE"/>
    <property type="match status" value="1"/>
</dbReference>
<dbReference type="GO" id="GO:0006352">
    <property type="term" value="P:DNA-templated transcription initiation"/>
    <property type="evidence" value="ECO:0007669"/>
    <property type="project" value="InterPro"/>
</dbReference>
<comment type="catalytic activity">
    <reaction evidence="4">
        <text>RNA(n) + a ribonucleoside 5'-triphosphate = RNA(n+1) + diphosphate</text>
        <dbReference type="Rhea" id="RHEA:21248"/>
        <dbReference type="Rhea" id="RHEA-COMP:14527"/>
        <dbReference type="Rhea" id="RHEA-COMP:17342"/>
        <dbReference type="ChEBI" id="CHEBI:33019"/>
        <dbReference type="ChEBI" id="CHEBI:61557"/>
        <dbReference type="ChEBI" id="CHEBI:140395"/>
        <dbReference type="EC" id="2.7.7.6"/>
    </reaction>
</comment>
<dbReference type="InterPro" id="IPR003029">
    <property type="entry name" value="S1_domain"/>
</dbReference>
<comment type="subunit">
    <text evidence="4">Part of the RNA polymerase complex. Forms a stalk with Rpo4 that extends from the main structure.</text>
</comment>
<dbReference type="STRING" id="1001994.MY1_1401"/>
<comment type="similarity">
    <text evidence="1 4">Belongs to the eukaryotic RPB7/RPC8 RNA polymerase subunit family.</text>
</comment>
<dbReference type="Pfam" id="PF00575">
    <property type="entry name" value="S1"/>
    <property type="match status" value="1"/>
</dbReference>
<keyword evidence="4" id="KW-0548">Nucleotidyltransferase</keyword>
<dbReference type="HAMAP" id="MF_00865">
    <property type="entry name" value="RNApol_arch_Rpo7"/>
    <property type="match status" value="1"/>
</dbReference>
<name>F9CYJ5_9ARCH</name>
<dbReference type="GO" id="GO:0005737">
    <property type="term" value="C:cytoplasm"/>
    <property type="evidence" value="ECO:0007669"/>
    <property type="project" value="UniProtKB-SubCell"/>
</dbReference>
<proteinExistence type="inferred from homology"/>
<dbReference type="GO" id="GO:0000428">
    <property type="term" value="C:DNA-directed RNA polymerase complex"/>
    <property type="evidence" value="ECO:0007669"/>
    <property type="project" value="UniProtKB-KW"/>
</dbReference>
<dbReference type="InterPro" id="IPR005576">
    <property type="entry name" value="Rpb7-like_N"/>
</dbReference>
<dbReference type="GO" id="GO:0003899">
    <property type="term" value="F:DNA-directed RNA polymerase activity"/>
    <property type="evidence" value="ECO:0007669"/>
    <property type="project" value="UniProtKB-UniRule"/>
</dbReference>
<keyword evidence="7" id="KW-1185">Reference proteome</keyword>
<dbReference type="EMBL" id="AFPU01000001">
    <property type="protein sequence ID" value="EGP94157.1"/>
    <property type="molecule type" value="Genomic_DNA"/>
</dbReference>
<dbReference type="SMART" id="SM00316">
    <property type="entry name" value="S1"/>
    <property type="match status" value="1"/>
</dbReference>
<accession>F9CYJ5</accession>
<dbReference type="InterPro" id="IPR046399">
    <property type="entry name" value="RNApol_Rpo7"/>
</dbReference>
<dbReference type="PANTHER" id="PTHR12709">
    <property type="entry name" value="DNA-DIRECTED RNA POLYMERASE II, III"/>
    <property type="match status" value="1"/>
</dbReference>
<dbReference type="PROSITE" id="PS50126">
    <property type="entry name" value="S1"/>
    <property type="match status" value="1"/>
</dbReference>
<dbReference type="RefSeq" id="WP_007551077.1">
    <property type="nucleotide sequence ID" value="NZ_AFPU01000001.1"/>
</dbReference>
<organism evidence="6 7">
    <name type="scientific">Nitrosarchaeum koreense MY1</name>
    <dbReference type="NCBI Taxonomy" id="1001994"/>
    <lineage>
        <taxon>Archaea</taxon>
        <taxon>Nitrososphaerota</taxon>
        <taxon>Nitrososphaeria</taxon>
        <taxon>Nitrosopumilales</taxon>
        <taxon>Nitrosopumilaceae</taxon>
        <taxon>Nitrosarchaeum</taxon>
    </lineage>
</organism>
<evidence type="ECO:0000313" key="6">
    <source>
        <dbReference type="EMBL" id="EGP94157.1"/>
    </source>
</evidence>
<keyword evidence="3 4" id="KW-0804">Transcription</keyword>
<evidence type="ECO:0000256" key="2">
    <source>
        <dbReference type="ARBA" id="ARBA00022478"/>
    </source>
</evidence>
<sequence length="232" mass="25465">MSKKTQIIWKIDKNLLKQCVNYPKIHKFKFNKNTQLFSISTLVDVVRIPPSLFGTALKKAATNILKDKYESMINAELGYIIMILDAKVDEMGKMIAGDGGTFHRVEFEALTFYPKLQEIVQGEIVDITDFGAFVRIGPTDALLHLSQVMDDYLKSDVKSGMILANQSGRTLKVGSTLRARITAVSLGKAAAMGKIGITCRQPFLGADAWIAEEIKKSSGGSSDSKEAKVEAS</sequence>
<dbReference type="Gene3D" id="3.30.1490.120">
    <property type="entry name" value="RNA polymerase Rpb7-like, N-terminal domain"/>
    <property type="match status" value="1"/>
</dbReference>
<evidence type="ECO:0000256" key="1">
    <source>
        <dbReference type="ARBA" id="ARBA00009307"/>
    </source>
</evidence>
<dbReference type="Pfam" id="PF03876">
    <property type="entry name" value="SHS2_Rpb7-N"/>
    <property type="match status" value="1"/>
</dbReference>
<evidence type="ECO:0000256" key="4">
    <source>
        <dbReference type="HAMAP-Rule" id="MF_00865"/>
    </source>
</evidence>
<dbReference type="CDD" id="cd04331">
    <property type="entry name" value="RNAP_E_N"/>
    <property type="match status" value="1"/>
</dbReference>
<dbReference type="EC" id="2.7.7.6" evidence="4"/>